<keyword evidence="6 7" id="KW-0067">ATP-binding</keyword>
<evidence type="ECO:0000256" key="3">
    <source>
        <dbReference type="ARBA" id="ARBA00022697"/>
    </source>
</evidence>
<organism evidence="11 12">
    <name type="scientific">Roseimicrobium gellanilyticum</name>
    <dbReference type="NCBI Taxonomy" id="748857"/>
    <lineage>
        <taxon>Bacteria</taxon>
        <taxon>Pseudomonadati</taxon>
        <taxon>Verrucomicrobiota</taxon>
        <taxon>Verrucomicrobiia</taxon>
        <taxon>Verrucomicrobiales</taxon>
        <taxon>Verrucomicrobiaceae</taxon>
        <taxon>Roseimicrobium</taxon>
    </lineage>
</organism>
<gene>
    <name evidence="7" type="primary">thrB</name>
    <name evidence="11" type="ORF">DES53_11356</name>
</gene>
<comment type="catalytic activity">
    <reaction evidence="7">
        <text>L-homoserine + ATP = O-phospho-L-homoserine + ADP + H(+)</text>
        <dbReference type="Rhea" id="RHEA:13985"/>
        <dbReference type="ChEBI" id="CHEBI:15378"/>
        <dbReference type="ChEBI" id="CHEBI:30616"/>
        <dbReference type="ChEBI" id="CHEBI:57476"/>
        <dbReference type="ChEBI" id="CHEBI:57590"/>
        <dbReference type="ChEBI" id="CHEBI:456216"/>
        <dbReference type="EC" id="2.7.1.39"/>
    </reaction>
</comment>
<dbReference type="InterPro" id="IPR006204">
    <property type="entry name" value="GHMP_kinase_N_dom"/>
</dbReference>
<dbReference type="EMBL" id="QNRR01000013">
    <property type="protein sequence ID" value="RBP37674.1"/>
    <property type="molecule type" value="Genomic_DNA"/>
</dbReference>
<proteinExistence type="inferred from homology"/>
<dbReference type="AlphaFoldDB" id="A0A366H6P6"/>
<evidence type="ECO:0000256" key="4">
    <source>
        <dbReference type="ARBA" id="ARBA00022741"/>
    </source>
</evidence>
<dbReference type="GO" id="GO:0005524">
    <property type="term" value="F:ATP binding"/>
    <property type="evidence" value="ECO:0007669"/>
    <property type="project" value="UniProtKB-UniRule"/>
</dbReference>
<dbReference type="UniPathway" id="UPA00050">
    <property type="reaction ID" value="UER00064"/>
</dbReference>
<keyword evidence="5 7" id="KW-0418">Kinase</keyword>
<keyword evidence="1 7" id="KW-0028">Amino-acid biosynthesis</keyword>
<dbReference type="PANTHER" id="PTHR20861:SF1">
    <property type="entry name" value="HOMOSERINE KINASE"/>
    <property type="match status" value="1"/>
</dbReference>
<dbReference type="SUPFAM" id="SSF55060">
    <property type="entry name" value="GHMP Kinase, C-terminal domain"/>
    <property type="match status" value="1"/>
</dbReference>
<dbReference type="InterPro" id="IPR020568">
    <property type="entry name" value="Ribosomal_Su5_D2-typ_SF"/>
</dbReference>
<comment type="caution">
    <text evidence="11">The sequence shown here is derived from an EMBL/GenBank/DDBJ whole genome shotgun (WGS) entry which is preliminary data.</text>
</comment>
<comment type="function">
    <text evidence="7">Catalyzes the ATP-dependent phosphorylation of L-homoserine to L-homoserine phosphate.</text>
</comment>
<dbReference type="GO" id="GO:0005737">
    <property type="term" value="C:cytoplasm"/>
    <property type="evidence" value="ECO:0007669"/>
    <property type="project" value="UniProtKB-SubCell"/>
</dbReference>
<dbReference type="InterPro" id="IPR014721">
    <property type="entry name" value="Ribsml_uS5_D2-typ_fold_subgr"/>
</dbReference>
<dbReference type="HAMAP" id="MF_00384">
    <property type="entry name" value="Homoser_kinase"/>
    <property type="match status" value="1"/>
</dbReference>
<evidence type="ECO:0000256" key="1">
    <source>
        <dbReference type="ARBA" id="ARBA00022605"/>
    </source>
</evidence>
<dbReference type="InterPro" id="IPR000870">
    <property type="entry name" value="Homoserine_kinase"/>
</dbReference>
<feature type="domain" description="GHMP kinase N-terminal" evidence="9">
    <location>
        <begin position="66"/>
        <end position="134"/>
    </location>
</feature>
<dbReference type="InterPro" id="IPR036554">
    <property type="entry name" value="GHMP_kinase_C_sf"/>
</dbReference>
<dbReference type="EC" id="2.7.1.39" evidence="7 8"/>
<evidence type="ECO:0000313" key="12">
    <source>
        <dbReference type="Proteomes" id="UP000253426"/>
    </source>
</evidence>
<dbReference type="Proteomes" id="UP000253426">
    <property type="component" value="Unassembled WGS sequence"/>
</dbReference>
<keyword evidence="12" id="KW-1185">Reference proteome</keyword>
<comment type="subcellular location">
    <subcellularLocation>
        <location evidence="7">Cytoplasm</location>
    </subcellularLocation>
</comment>
<keyword evidence="3 7" id="KW-0791">Threonine biosynthesis</keyword>
<comment type="caution">
    <text evidence="7">Lacks conserved residue(s) required for the propagation of feature annotation.</text>
</comment>
<dbReference type="RefSeq" id="WP_170157434.1">
    <property type="nucleotide sequence ID" value="NZ_QNRR01000013.1"/>
</dbReference>
<dbReference type="InterPro" id="IPR013750">
    <property type="entry name" value="GHMP_kinase_C_dom"/>
</dbReference>
<evidence type="ECO:0000256" key="8">
    <source>
        <dbReference type="NCBIfam" id="TIGR00191"/>
    </source>
</evidence>
<evidence type="ECO:0000259" key="10">
    <source>
        <dbReference type="Pfam" id="PF08544"/>
    </source>
</evidence>
<dbReference type="GO" id="GO:0009088">
    <property type="term" value="P:threonine biosynthetic process"/>
    <property type="evidence" value="ECO:0007669"/>
    <property type="project" value="UniProtKB-UniRule"/>
</dbReference>
<sequence>MPQSVTISVPATSANLGPGYDCLGLALSLYNHTTVTILEGDRPHIEPHHPMVEAISALFFQQPDVEEAPFPFSWSIKGDVPQSRGLGSSVTVRLGIMMGLNELCGRPLDRERLYALCSEAEGHPDNVAPALFGGFAVASKEQRFRFPVDDRLKAVILIPEYEVQTAHARTALPESVPHSDAARNTSHACTLVSAFATGEYERMGAALEDFLHQPYRRHLVPGLFEIVDAGVDAGAIGGYLSGSGSAVACLTTSGDPAAIASAMQQELAKTGATGRTIVVTADNTGAKPLQDTA</sequence>
<dbReference type="NCBIfam" id="TIGR00191">
    <property type="entry name" value="thrB"/>
    <property type="match status" value="1"/>
</dbReference>
<keyword evidence="2 7" id="KW-0808">Transferase</keyword>
<dbReference type="Pfam" id="PF08544">
    <property type="entry name" value="GHMP_kinases_C"/>
    <property type="match status" value="1"/>
</dbReference>
<accession>A0A366H6P6</accession>
<evidence type="ECO:0000256" key="7">
    <source>
        <dbReference type="HAMAP-Rule" id="MF_00384"/>
    </source>
</evidence>
<comment type="similarity">
    <text evidence="7">Belongs to the GHMP kinase family. Homoserine kinase subfamily.</text>
</comment>
<dbReference type="Pfam" id="PF00288">
    <property type="entry name" value="GHMP_kinases_N"/>
    <property type="match status" value="1"/>
</dbReference>
<name>A0A366H6P6_9BACT</name>
<evidence type="ECO:0000256" key="5">
    <source>
        <dbReference type="ARBA" id="ARBA00022777"/>
    </source>
</evidence>
<dbReference type="Gene3D" id="3.30.230.10">
    <property type="match status" value="1"/>
</dbReference>
<keyword evidence="7" id="KW-0963">Cytoplasm</keyword>
<evidence type="ECO:0000313" key="11">
    <source>
        <dbReference type="EMBL" id="RBP37674.1"/>
    </source>
</evidence>
<keyword evidence="4 7" id="KW-0547">Nucleotide-binding</keyword>
<dbReference type="PANTHER" id="PTHR20861">
    <property type="entry name" value="HOMOSERINE/4-DIPHOSPHOCYTIDYL-2-C-METHYL-D-ERYTHRITOL KINASE"/>
    <property type="match status" value="1"/>
</dbReference>
<dbReference type="Gene3D" id="3.30.70.890">
    <property type="entry name" value="GHMP kinase, C-terminal domain"/>
    <property type="match status" value="1"/>
</dbReference>
<dbReference type="PIRSF" id="PIRSF000676">
    <property type="entry name" value="Homoser_kin"/>
    <property type="match status" value="1"/>
</dbReference>
<evidence type="ECO:0000259" key="9">
    <source>
        <dbReference type="Pfam" id="PF00288"/>
    </source>
</evidence>
<protein>
    <recommendedName>
        <fullName evidence="7 8">Homoserine kinase</fullName>
        <shortName evidence="7">HK</shortName>
        <shortName evidence="7">HSK</shortName>
        <ecNumber evidence="7 8">2.7.1.39</ecNumber>
    </recommendedName>
</protein>
<dbReference type="GO" id="GO:0004413">
    <property type="term" value="F:homoserine kinase activity"/>
    <property type="evidence" value="ECO:0007669"/>
    <property type="project" value="UniProtKB-UniRule"/>
</dbReference>
<reference evidence="11 12" key="1">
    <citation type="submission" date="2018-06" db="EMBL/GenBank/DDBJ databases">
        <title>Genomic Encyclopedia of Type Strains, Phase IV (KMG-IV): sequencing the most valuable type-strain genomes for metagenomic binning, comparative biology and taxonomic classification.</title>
        <authorList>
            <person name="Goeker M."/>
        </authorList>
    </citation>
    <scope>NUCLEOTIDE SEQUENCE [LARGE SCALE GENOMIC DNA]</scope>
    <source>
        <strain evidence="11 12">DSM 25532</strain>
    </source>
</reference>
<dbReference type="SUPFAM" id="SSF54211">
    <property type="entry name" value="Ribosomal protein S5 domain 2-like"/>
    <property type="match status" value="1"/>
</dbReference>
<comment type="pathway">
    <text evidence="7">Amino-acid biosynthesis; L-threonine biosynthesis; L-threonine from L-aspartate: step 4/5.</text>
</comment>
<evidence type="ECO:0000256" key="6">
    <source>
        <dbReference type="ARBA" id="ARBA00022840"/>
    </source>
</evidence>
<feature type="domain" description="GHMP kinase C-terminal" evidence="10">
    <location>
        <begin position="192"/>
        <end position="267"/>
    </location>
</feature>
<dbReference type="PRINTS" id="PR00958">
    <property type="entry name" value="HOMSERKINASE"/>
</dbReference>
<evidence type="ECO:0000256" key="2">
    <source>
        <dbReference type="ARBA" id="ARBA00022679"/>
    </source>
</evidence>